<dbReference type="InterPro" id="IPR057436">
    <property type="entry name" value="5TMH_Lnb"/>
</dbReference>
<keyword evidence="1" id="KW-1133">Transmembrane helix</keyword>
<feature type="transmembrane region" description="Helical" evidence="1">
    <location>
        <begin position="272"/>
        <end position="289"/>
    </location>
</feature>
<dbReference type="Proteomes" id="UP000029723">
    <property type="component" value="Unassembled WGS sequence"/>
</dbReference>
<gene>
    <name evidence="5" type="ORF">HMPREF9304_02415</name>
</gene>
<accession>A0A098YTT5</accession>
<organism evidence="5 6">
    <name type="scientific">Hoylesella timonensis S9-PR14</name>
    <dbReference type="NCBI Taxonomy" id="1401062"/>
    <lineage>
        <taxon>Bacteria</taxon>
        <taxon>Pseudomonadati</taxon>
        <taxon>Bacteroidota</taxon>
        <taxon>Bacteroidia</taxon>
        <taxon>Bacteroidales</taxon>
        <taxon>Prevotellaceae</taxon>
        <taxon>Hoylesella</taxon>
    </lineage>
</organism>
<feature type="transmembrane region" description="Helical" evidence="1">
    <location>
        <begin position="377"/>
        <end position="396"/>
    </location>
</feature>
<feature type="transmembrane region" description="Helical" evidence="1">
    <location>
        <begin position="322"/>
        <end position="342"/>
    </location>
</feature>
<feature type="transmembrane region" description="Helical" evidence="1">
    <location>
        <begin position="354"/>
        <end position="371"/>
    </location>
</feature>
<keyword evidence="1" id="KW-0812">Transmembrane</keyword>
<comment type="caution">
    <text evidence="5">The sequence shown here is derived from an EMBL/GenBank/DDBJ whole genome shotgun (WGS) entry which is preliminary data.</text>
</comment>
<dbReference type="OrthoDB" id="319167at2"/>
<dbReference type="Pfam" id="PF13387">
    <property type="entry name" value="Lnb_N"/>
    <property type="match status" value="1"/>
</dbReference>
<reference evidence="5 6" key="1">
    <citation type="submission" date="2014-07" db="EMBL/GenBank/DDBJ databases">
        <authorList>
            <person name="McCorrison J."/>
            <person name="Sanka R."/>
            <person name="Torralba M."/>
            <person name="Gillis M."/>
            <person name="Haft D.H."/>
            <person name="Methe B."/>
            <person name="Sutton G."/>
            <person name="Nelson K.E."/>
        </authorList>
    </citation>
    <scope>NUCLEOTIDE SEQUENCE [LARGE SCALE GENOMIC DNA]</scope>
    <source>
        <strain evidence="5 6">S9-PR14</strain>
    </source>
</reference>
<feature type="domain" description="Lnb-like transmembrane" evidence="4">
    <location>
        <begin position="264"/>
        <end position="398"/>
    </location>
</feature>
<evidence type="ECO:0000256" key="2">
    <source>
        <dbReference type="SAM" id="SignalP"/>
    </source>
</evidence>
<evidence type="ECO:0000313" key="6">
    <source>
        <dbReference type="Proteomes" id="UP000029723"/>
    </source>
</evidence>
<feature type="chain" id="PRO_5001942794" evidence="2">
    <location>
        <begin position="27"/>
        <end position="402"/>
    </location>
</feature>
<dbReference type="EMBL" id="JRPQ01000054">
    <property type="protein sequence ID" value="KGI22814.1"/>
    <property type="molecule type" value="Genomic_DNA"/>
</dbReference>
<evidence type="ECO:0000259" key="3">
    <source>
        <dbReference type="Pfam" id="PF13387"/>
    </source>
</evidence>
<sequence>MKRFTTHLRIVFIAILLLMTTTPTFAQADSTMLKSMDSVRISLLTCGPGNQVYSYYGHTAIRYHDLARQQDIAINYGIFSFQKSYFILRFVFGLTDYEMGIEDFATFISTYSHRGSWVKEQVLNLTREEKWAITQAIDVNYRPENRVYRYNYFYDNCTTRARDMLINHINGHVLYPASQSKKISYREMIHQWNQSHRWARFGNDLLLGVHADAATTNEQQQFLPDSLRADFAEAIVIDHQGHRRSLVDSTCYLVPPVEKHESRAPITPLHCAVLWCIATLIICFAEWKFRRILWQYDLIVMLLSGIAGVILLAMVFSQHPTVQLNFQILLLCPLHLFFLYPSIKALRNGHLHDYTKFWSILLCAFLLLSFFQHYAEGMTLVALSLLCRYCWLYIYTHKIKNR</sequence>
<dbReference type="Pfam" id="PF25221">
    <property type="entry name" value="5TMH_Lnb"/>
    <property type="match status" value="1"/>
</dbReference>
<dbReference type="InterPro" id="IPR025178">
    <property type="entry name" value="Lnb_N"/>
</dbReference>
<keyword evidence="1" id="KW-0472">Membrane</keyword>
<feature type="domain" description="Lnb N-terminal periplasmic" evidence="3">
    <location>
        <begin position="36"/>
        <end position="170"/>
    </location>
</feature>
<dbReference type="AlphaFoldDB" id="A0A098YTT5"/>
<name>A0A098YTT5_9BACT</name>
<evidence type="ECO:0000313" key="5">
    <source>
        <dbReference type="EMBL" id="KGI22814.1"/>
    </source>
</evidence>
<proteinExistence type="predicted"/>
<protein>
    <submittedName>
        <fullName evidence="5">Uncharacterized protein</fullName>
    </submittedName>
</protein>
<feature type="transmembrane region" description="Helical" evidence="1">
    <location>
        <begin position="296"/>
        <end position="316"/>
    </location>
</feature>
<keyword evidence="2" id="KW-0732">Signal</keyword>
<feature type="signal peptide" evidence="2">
    <location>
        <begin position="1"/>
        <end position="26"/>
    </location>
</feature>
<evidence type="ECO:0000259" key="4">
    <source>
        <dbReference type="Pfam" id="PF25221"/>
    </source>
</evidence>
<evidence type="ECO:0000256" key="1">
    <source>
        <dbReference type="SAM" id="Phobius"/>
    </source>
</evidence>